<dbReference type="AlphaFoldDB" id="A0A2Z7C123"/>
<dbReference type="Proteomes" id="UP000250235">
    <property type="component" value="Unassembled WGS sequence"/>
</dbReference>
<reference evidence="2 3" key="1">
    <citation type="journal article" date="2015" name="Proc. Natl. Acad. Sci. U.S.A.">
        <title>The resurrection genome of Boea hygrometrica: A blueprint for survival of dehydration.</title>
        <authorList>
            <person name="Xiao L."/>
            <person name="Yang G."/>
            <person name="Zhang L."/>
            <person name="Yang X."/>
            <person name="Zhao S."/>
            <person name="Ji Z."/>
            <person name="Zhou Q."/>
            <person name="Hu M."/>
            <person name="Wang Y."/>
            <person name="Chen M."/>
            <person name="Xu Y."/>
            <person name="Jin H."/>
            <person name="Xiao X."/>
            <person name="Hu G."/>
            <person name="Bao F."/>
            <person name="Hu Y."/>
            <person name="Wan P."/>
            <person name="Li L."/>
            <person name="Deng X."/>
            <person name="Kuang T."/>
            <person name="Xiang C."/>
            <person name="Zhu J.K."/>
            <person name="Oliver M.J."/>
            <person name="He Y."/>
        </authorList>
    </citation>
    <scope>NUCLEOTIDE SEQUENCE [LARGE SCALE GENOMIC DNA]</scope>
    <source>
        <strain evidence="3">cv. XS01</strain>
    </source>
</reference>
<feature type="region of interest" description="Disordered" evidence="1">
    <location>
        <begin position="124"/>
        <end position="155"/>
    </location>
</feature>
<gene>
    <name evidence="2" type="ORF">F511_18716</name>
</gene>
<proteinExistence type="predicted"/>
<protein>
    <submittedName>
        <fullName evidence="2">Uncharacterized protein</fullName>
    </submittedName>
</protein>
<evidence type="ECO:0000313" key="3">
    <source>
        <dbReference type="Proteomes" id="UP000250235"/>
    </source>
</evidence>
<sequence length="185" mass="20834">MANIDQSSPKQGKINEVKPQYEEHNKSIYHIRQCNIQSCNAWKGLPRIIGTTTQPTITRQCVIQAQRLSWPPHQNSVGPFRHEDSAGRSQRILQQQGSSNQPKSTALAAPWQLSISYYRFKSKAVKEQKTGPQSRRPTNTATTSRSSIPATPVSKLVSIKSPREYELSATNLAPNGGEKQWQRRK</sequence>
<feature type="compositionally biased region" description="Polar residues" evidence="1">
    <location>
        <begin position="130"/>
        <end position="149"/>
    </location>
</feature>
<feature type="region of interest" description="Disordered" evidence="1">
    <location>
        <begin position="72"/>
        <end position="106"/>
    </location>
</feature>
<keyword evidence="3" id="KW-1185">Reference proteome</keyword>
<feature type="compositionally biased region" description="Polar residues" evidence="1">
    <location>
        <begin position="87"/>
        <end position="104"/>
    </location>
</feature>
<name>A0A2Z7C123_9LAMI</name>
<organism evidence="2 3">
    <name type="scientific">Dorcoceras hygrometricum</name>
    <dbReference type="NCBI Taxonomy" id="472368"/>
    <lineage>
        <taxon>Eukaryota</taxon>
        <taxon>Viridiplantae</taxon>
        <taxon>Streptophyta</taxon>
        <taxon>Embryophyta</taxon>
        <taxon>Tracheophyta</taxon>
        <taxon>Spermatophyta</taxon>
        <taxon>Magnoliopsida</taxon>
        <taxon>eudicotyledons</taxon>
        <taxon>Gunneridae</taxon>
        <taxon>Pentapetalae</taxon>
        <taxon>asterids</taxon>
        <taxon>lamiids</taxon>
        <taxon>Lamiales</taxon>
        <taxon>Gesneriaceae</taxon>
        <taxon>Didymocarpoideae</taxon>
        <taxon>Trichosporeae</taxon>
        <taxon>Loxocarpinae</taxon>
        <taxon>Dorcoceras</taxon>
    </lineage>
</organism>
<evidence type="ECO:0000313" key="2">
    <source>
        <dbReference type="EMBL" id="KZV38217.1"/>
    </source>
</evidence>
<dbReference type="EMBL" id="KV002021">
    <property type="protein sequence ID" value="KZV38217.1"/>
    <property type="molecule type" value="Genomic_DNA"/>
</dbReference>
<evidence type="ECO:0000256" key="1">
    <source>
        <dbReference type="SAM" id="MobiDB-lite"/>
    </source>
</evidence>
<accession>A0A2Z7C123</accession>